<dbReference type="RefSeq" id="XP_028477785.1">
    <property type="nucleotide sequence ID" value="XM_028621333.1"/>
</dbReference>
<evidence type="ECO:0000313" key="3">
    <source>
        <dbReference type="Proteomes" id="UP000279236"/>
    </source>
</evidence>
<accession>A0A427XZS3</accession>
<dbReference type="GO" id="GO:0003871">
    <property type="term" value="F:5-methyltetrahydropteroyltriglutamate-homocysteine S-methyltransferase activity"/>
    <property type="evidence" value="ECO:0007669"/>
    <property type="project" value="InterPro"/>
</dbReference>
<keyword evidence="3" id="KW-1185">Reference proteome</keyword>
<dbReference type="SUPFAM" id="SSF51726">
    <property type="entry name" value="UROD/MetE-like"/>
    <property type="match status" value="1"/>
</dbReference>
<dbReference type="EMBL" id="RSCE01000003">
    <property type="protein sequence ID" value="RSH84337.1"/>
    <property type="molecule type" value="Genomic_DNA"/>
</dbReference>
<dbReference type="Proteomes" id="UP000279236">
    <property type="component" value="Unassembled WGS sequence"/>
</dbReference>
<name>A0A427XZS3_9TREE</name>
<proteinExistence type="predicted"/>
<feature type="domain" description="Cobalamin-independent methionine synthase MetE C-terminal/archaeal" evidence="1">
    <location>
        <begin position="176"/>
        <end position="375"/>
    </location>
</feature>
<dbReference type="CDD" id="cd03311">
    <property type="entry name" value="CIMS_C_terminal_like"/>
    <property type="match status" value="1"/>
</dbReference>
<dbReference type="GO" id="GO:0009086">
    <property type="term" value="P:methionine biosynthetic process"/>
    <property type="evidence" value="ECO:0007669"/>
    <property type="project" value="InterPro"/>
</dbReference>
<protein>
    <recommendedName>
        <fullName evidence="1">Cobalamin-independent methionine synthase MetE C-terminal/archaeal domain-containing protein</fullName>
    </recommendedName>
</protein>
<dbReference type="STRING" id="105984.A0A427XZS3"/>
<dbReference type="AlphaFoldDB" id="A0A427XZS3"/>
<dbReference type="OrthoDB" id="7772923at2759"/>
<sequence length="399" mass="45170">MSVPVKAPFRAEHLGSLLRPKELLVAREEFENGKMSEAQLDPISDKAVAEAVKMQADLGFHACTDGEYRRGMFWGTFFEELDGFKEIDNAHVSMFRDYVPDVSVFHEMGGWGWTCICDGKIKHTGKSSLIKEWSYTRDQAAKNGREAKLTMISPVWYHLRFKEGNAYPADVYSSDKEYFADIAAAYRAELDILYDAGVRNIQIDDPNFAYFCSQAMIDGWAADKDNKTTLDELLDTYIAHYNDCFSSHADKIHFGLHICRGNFKGSRHFSEGGYDRIATLLFQKLCFHTYYLEYDTERAGGFEPLQQLPAHKRVVLGVVSSKFNTMEDKDAMVKRVREAAQHMAKGSGETPDQALQRLSVSPQCGFASHEEGNAITWDGMVDKLKLVRAIADDIWKAEP</sequence>
<dbReference type="GO" id="GO:0008270">
    <property type="term" value="F:zinc ion binding"/>
    <property type="evidence" value="ECO:0007669"/>
    <property type="project" value="InterPro"/>
</dbReference>
<comment type="caution">
    <text evidence="2">The sequence shown here is derived from an EMBL/GenBank/DDBJ whole genome shotgun (WGS) entry which is preliminary data.</text>
</comment>
<dbReference type="PANTHER" id="PTHR43844">
    <property type="entry name" value="METHIONINE SYNTHASE"/>
    <property type="match status" value="1"/>
</dbReference>
<dbReference type="GeneID" id="39590400"/>
<dbReference type="InterPro" id="IPR038071">
    <property type="entry name" value="UROD/MetE-like_sf"/>
</dbReference>
<gene>
    <name evidence="2" type="ORF">EHS24_005857</name>
</gene>
<reference evidence="2 3" key="1">
    <citation type="submission" date="2018-11" db="EMBL/GenBank/DDBJ databases">
        <title>Genome sequence of Apiotrichum porosum DSM 27194.</title>
        <authorList>
            <person name="Aliyu H."/>
            <person name="Gorte O."/>
            <person name="Ochsenreither K."/>
        </authorList>
    </citation>
    <scope>NUCLEOTIDE SEQUENCE [LARGE SCALE GENOMIC DNA]</scope>
    <source>
        <strain evidence="2 3">DSM 27194</strain>
    </source>
</reference>
<evidence type="ECO:0000313" key="2">
    <source>
        <dbReference type="EMBL" id="RSH84337.1"/>
    </source>
</evidence>
<evidence type="ECO:0000259" key="1">
    <source>
        <dbReference type="Pfam" id="PF01717"/>
    </source>
</evidence>
<dbReference type="PANTHER" id="PTHR43844:SF2">
    <property type="entry name" value="SYNTHASE, VITAMIN-B12 INDEPENDENT, PUTATIVE (AFU_ORTHOLOGUE AFUA_3G12060)-RELATED"/>
    <property type="match status" value="1"/>
</dbReference>
<dbReference type="Gene3D" id="3.20.20.210">
    <property type="match status" value="1"/>
</dbReference>
<organism evidence="2 3">
    <name type="scientific">Apiotrichum porosum</name>
    <dbReference type="NCBI Taxonomy" id="105984"/>
    <lineage>
        <taxon>Eukaryota</taxon>
        <taxon>Fungi</taxon>
        <taxon>Dikarya</taxon>
        <taxon>Basidiomycota</taxon>
        <taxon>Agaricomycotina</taxon>
        <taxon>Tremellomycetes</taxon>
        <taxon>Trichosporonales</taxon>
        <taxon>Trichosporonaceae</taxon>
        <taxon>Apiotrichum</taxon>
    </lineage>
</organism>
<dbReference type="Pfam" id="PF01717">
    <property type="entry name" value="Meth_synt_2"/>
    <property type="match status" value="1"/>
</dbReference>
<dbReference type="InterPro" id="IPR002629">
    <property type="entry name" value="Met_Synth_C/arc"/>
</dbReference>